<keyword evidence="3" id="KW-1185">Reference proteome</keyword>
<feature type="transmembrane region" description="Helical" evidence="1">
    <location>
        <begin position="93"/>
        <end position="116"/>
    </location>
</feature>
<keyword evidence="1" id="KW-0812">Transmembrane</keyword>
<protein>
    <submittedName>
        <fullName evidence="2">Uncharacterized protein</fullName>
    </submittedName>
</protein>
<dbReference type="Proteomes" id="UP001363460">
    <property type="component" value="Plasmid unnamed"/>
</dbReference>
<evidence type="ECO:0000313" key="3">
    <source>
        <dbReference type="Proteomes" id="UP001363460"/>
    </source>
</evidence>
<evidence type="ECO:0000256" key="1">
    <source>
        <dbReference type="SAM" id="Phobius"/>
    </source>
</evidence>
<keyword evidence="1" id="KW-0472">Membrane</keyword>
<sequence>MRRVDEYPVGGGLPGPVIEAAQVDAGYYVVEEGRSPRRGSGRLASAALWSLALVVNFLCVGVSFIARLFMALAFLLFIVSGVVFLFVQSEMTITLLIVSIGLGFLSFLVQAICLALQMTMAAKVAQAA</sequence>
<reference evidence="2 3" key="1">
    <citation type="submission" date="2024-02" db="EMBL/GenBank/DDBJ databases">
        <title>Distribution and functional of Brevundimonas-related endobacteria within Verticillium dahliae.</title>
        <authorList>
            <person name="Zeng H."/>
        </authorList>
    </citation>
    <scope>NUCLEOTIDE SEQUENCE [LARGE SCALE GENOMIC DNA]</scope>
    <source>
        <strain evidence="2 3">TRM 44200</strain>
        <plasmid evidence="2 3">unnamed</plasmid>
    </source>
</reference>
<name>A0ABZ2IGD9_9CAUL</name>
<accession>A0ABZ2IGD9</accession>
<feature type="transmembrane region" description="Helical" evidence="1">
    <location>
        <begin position="68"/>
        <end position="87"/>
    </location>
</feature>
<feature type="transmembrane region" description="Helical" evidence="1">
    <location>
        <begin position="43"/>
        <end position="61"/>
    </location>
</feature>
<keyword evidence="1" id="KW-1133">Transmembrane helix</keyword>
<dbReference type="EMBL" id="CP146370">
    <property type="protein sequence ID" value="WWT56533.1"/>
    <property type="molecule type" value="Genomic_DNA"/>
</dbReference>
<keyword evidence="2" id="KW-0614">Plasmid</keyword>
<gene>
    <name evidence="2" type="ORF">V8J38_16920</name>
</gene>
<dbReference type="RefSeq" id="WP_338578686.1">
    <property type="nucleotide sequence ID" value="NZ_CP146370.1"/>
</dbReference>
<organism evidence="2 3">
    <name type="scientific">Brevundimonas olei</name>
    <dbReference type="NCBI Taxonomy" id="657642"/>
    <lineage>
        <taxon>Bacteria</taxon>
        <taxon>Pseudomonadati</taxon>
        <taxon>Pseudomonadota</taxon>
        <taxon>Alphaproteobacteria</taxon>
        <taxon>Caulobacterales</taxon>
        <taxon>Caulobacteraceae</taxon>
        <taxon>Brevundimonas</taxon>
    </lineage>
</organism>
<evidence type="ECO:0000313" key="2">
    <source>
        <dbReference type="EMBL" id="WWT56533.1"/>
    </source>
</evidence>
<geneLocation type="plasmid" evidence="2 3">
    <name>unnamed</name>
</geneLocation>
<proteinExistence type="predicted"/>